<dbReference type="Gene3D" id="1.10.4030.10">
    <property type="entry name" value="Porin chaperone SurA, peptide-binding domain"/>
    <property type="match status" value="1"/>
</dbReference>
<evidence type="ECO:0000256" key="9">
    <source>
        <dbReference type="ARBA" id="ARBA00030642"/>
    </source>
</evidence>
<dbReference type="SUPFAM" id="SSF54534">
    <property type="entry name" value="FKBP-like"/>
    <property type="match status" value="1"/>
</dbReference>
<keyword evidence="5" id="KW-0812">Transmembrane</keyword>
<dbReference type="GO" id="GO:0003755">
    <property type="term" value="F:peptidyl-prolyl cis-trans isomerase activity"/>
    <property type="evidence" value="ECO:0007669"/>
    <property type="project" value="UniProtKB-KW"/>
</dbReference>
<name>A0A1U7DLS1_9RHOB</name>
<dbReference type="GO" id="GO:0005886">
    <property type="term" value="C:plasma membrane"/>
    <property type="evidence" value="ECO:0007669"/>
    <property type="project" value="UniProtKB-SubCell"/>
</dbReference>
<keyword evidence="8" id="KW-0143">Chaperone</keyword>
<evidence type="ECO:0000256" key="5">
    <source>
        <dbReference type="ARBA" id="ARBA00022692"/>
    </source>
</evidence>
<dbReference type="SUPFAM" id="SSF109998">
    <property type="entry name" value="Triger factor/SurA peptide-binding domain-like"/>
    <property type="match status" value="1"/>
</dbReference>
<evidence type="ECO:0000256" key="7">
    <source>
        <dbReference type="ARBA" id="ARBA00023136"/>
    </source>
</evidence>
<dbReference type="Proteomes" id="UP000187266">
    <property type="component" value="Chromosome"/>
</dbReference>
<accession>A0A1U7DLS1</accession>
<keyword evidence="6" id="KW-1133">Transmembrane helix</keyword>
<keyword evidence="18" id="KW-1185">Reference proteome</keyword>
<evidence type="ECO:0000256" key="13">
    <source>
        <dbReference type="ARBA" id="ARBA00042775"/>
    </source>
</evidence>
<proteinExistence type="inferred from homology"/>
<evidence type="ECO:0000256" key="1">
    <source>
        <dbReference type="ARBA" id="ARBA00004382"/>
    </source>
</evidence>
<keyword evidence="7" id="KW-0472">Membrane</keyword>
<evidence type="ECO:0000256" key="4">
    <source>
        <dbReference type="ARBA" id="ARBA00022519"/>
    </source>
</evidence>
<keyword evidence="14" id="KW-0697">Rotamase</keyword>
<evidence type="ECO:0000256" key="10">
    <source>
        <dbReference type="ARBA" id="ARBA00031484"/>
    </source>
</evidence>
<comment type="similarity">
    <text evidence="11">Belongs to the PpiD chaperone family.</text>
</comment>
<dbReference type="Pfam" id="PF13624">
    <property type="entry name" value="SurA_N_3"/>
    <property type="match status" value="1"/>
</dbReference>
<dbReference type="InterPro" id="IPR046357">
    <property type="entry name" value="PPIase_dom_sf"/>
</dbReference>
<evidence type="ECO:0000313" key="18">
    <source>
        <dbReference type="Proteomes" id="UP000187266"/>
    </source>
</evidence>
<evidence type="ECO:0000256" key="2">
    <source>
        <dbReference type="ARBA" id="ARBA00018370"/>
    </source>
</evidence>
<dbReference type="InterPro" id="IPR052029">
    <property type="entry name" value="PpiD_chaperone"/>
</dbReference>
<dbReference type="EMBL" id="CP019124">
    <property type="protein sequence ID" value="APX90921.1"/>
    <property type="molecule type" value="Genomic_DNA"/>
</dbReference>
<evidence type="ECO:0000259" key="16">
    <source>
        <dbReference type="PROSITE" id="PS50198"/>
    </source>
</evidence>
<feature type="domain" description="PpiC" evidence="16">
    <location>
        <begin position="261"/>
        <end position="348"/>
    </location>
</feature>
<dbReference type="AlphaFoldDB" id="A0A1U7DLS1"/>
<evidence type="ECO:0000256" key="12">
    <source>
        <dbReference type="ARBA" id="ARBA00040743"/>
    </source>
</evidence>
<dbReference type="Gene3D" id="3.10.50.40">
    <property type="match status" value="1"/>
</dbReference>
<protein>
    <recommendedName>
        <fullName evidence="2">Parvulin-like PPIase</fullName>
    </recommendedName>
    <alternativeName>
        <fullName evidence="9">Peptidyl-prolyl cis-trans isomerase plp</fullName>
    </alternativeName>
    <alternativeName>
        <fullName evidence="12">Periplasmic chaperone PpiD</fullName>
    </alternativeName>
    <alternativeName>
        <fullName evidence="13">Periplasmic folding chaperone</fullName>
    </alternativeName>
    <alternativeName>
        <fullName evidence="10">Rotamase plp</fullName>
    </alternativeName>
</protein>
<dbReference type="PROSITE" id="PS50198">
    <property type="entry name" value="PPIC_PPIASE_2"/>
    <property type="match status" value="1"/>
</dbReference>
<comment type="subcellular location">
    <subcellularLocation>
        <location evidence="1">Cell inner membrane</location>
        <topology evidence="1">Single-pass type II membrane protein</topology>
        <orientation evidence="1">Periplasmic side</orientation>
    </subcellularLocation>
</comment>
<evidence type="ECO:0000256" key="11">
    <source>
        <dbReference type="ARBA" id="ARBA00038408"/>
    </source>
</evidence>
<evidence type="ECO:0000256" key="6">
    <source>
        <dbReference type="ARBA" id="ARBA00022989"/>
    </source>
</evidence>
<evidence type="ECO:0000256" key="3">
    <source>
        <dbReference type="ARBA" id="ARBA00022475"/>
    </source>
</evidence>
<feature type="compositionally biased region" description="Low complexity" evidence="15">
    <location>
        <begin position="523"/>
        <end position="549"/>
    </location>
</feature>
<dbReference type="InterPro" id="IPR000297">
    <property type="entry name" value="PPIase_PpiC"/>
</dbReference>
<evidence type="ECO:0000256" key="15">
    <source>
        <dbReference type="SAM" id="MobiDB-lite"/>
    </source>
</evidence>
<dbReference type="PANTHER" id="PTHR47529:SF1">
    <property type="entry name" value="PERIPLASMIC CHAPERONE PPID"/>
    <property type="match status" value="1"/>
</dbReference>
<evidence type="ECO:0000256" key="14">
    <source>
        <dbReference type="PROSITE-ProRule" id="PRU00278"/>
    </source>
</evidence>
<keyword evidence="14" id="KW-0413">Isomerase</keyword>
<evidence type="ECO:0000256" key="8">
    <source>
        <dbReference type="ARBA" id="ARBA00023186"/>
    </source>
</evidence>
<gene>
    <name evidence="17" type="ORF">BV394_02775</name>
</gene>
<evidence type="ECO:0000313" key="17">
    <source>
        <dbReference type="EMBL" id="APX90921.1"/>
    </source>
</evidence>
<keyword evidence="3" id="KW-1003">Cell membrane</keyword>
<dbReference type="PANTHER" id="PTHR47529">
    <property type="entry name" value="PEPTIDYL-PROLYL CIS-TRANS ISOMERASE D"/>
    <property type="match status" value="1"/>
</dbReference>
<dbReference type="Pfam" id="PF13145">
    <property type="entry name" value="Rotamase_2"/>
    <property type="match status" value="1"/>
</dbReference>
<dbReference type="STRING" id="1267768.BV394_02775"/>
<organism evidence="17 18">
    <name type="scientific">Brevirhabdus pacifica</name>
    <dbReference type="NCBI Taxonomy" id="1267768"/>
    <lineage>
        <taxon>Bacteria</taxon>
        <taxon>Pseudomonadati</taxon>
        <taxon>Pseudomonadota</taxon>
        <taxon>Alphaproteobacteria</taxon>
        <taxon>Rhodobacterales</taxon>
        <taxon>Paracoccaceae</taxon>
        <taxon>Brevirhabdus</taxon>
    </lineage>
</organism>
<keyword evidence="4" id="KW-0997">Cell inner membrane</keyword>
<dbReference type="InterPro" id="IPR027304">
    <property type="entry name" value="Trigger_fact/SurA_dom_sf"/>
</dbReference>
<sequence>MRSKGANIFVYVLLGLLVLGLAGFGVGNFGGNVRAIGTVGEVEIGTQEYARRLEQELRRLQQQTGQSFTMAQARSLGIDRSVLQGLVAQAALDDHADALGISVGDEAVGEQIVTSPSFQSAGGSFDRETYKFVLSQAGLEPAEYEELVRRDTARGLIQTAVANAVEAPATYADTMVEFMGAQRDFEWARLDAGALESPVPAPTDEEIQTYYDAHPEAFTLAEAKRLTYAWVTPNMIVDTVETDEAELKSLYEARIDEYQRPERRLAERLIFGTTEEAEAASARLQAGEITFEELVAERGLTLEDIDLGEVAAEDLSDSVAKVLFAMDEPGVTGPVESDLGPAIFRVNGILEAQNTAYEDVRDELLAEYAEDRARRRIADLELELEDLLAGGATLEELAKETAMELGKIDLRDDSDEAIAGYDEFRAAAAAVEAGDFPEVTRLSDGGIFALRLDETVPSALRPLDEVRDEVVAAWTARATLDALRKKGEALLAQLRQGKVDATPAAEEGEPVTAEGVDQDATETADAASDAAAAEADADSADSAGSDDQAVTGSDAPAAGRTTLASLGVTAYAEEGIRRDAFIEGTPPALVETAFRLAPGESDLIEAGQQVYLVVVTGAAAPDEANPDIAALRESVQAQASQGMSQDLLQLYTQAVLARAEVALNQASINAVHAQFP</sequence>
<feature type="region of interest" description="Disordered" evidence="15">
    <location>
        <begin position="499"/>
        <end position="556"/>
    </location>
</feature>
<reference evidence="17 18" key="1">
    <citation type="submission" date="2017-01" db="EMBL/GenBank/DDBJ databases">
        <title>Genomic analysis of Xuhuaishuia manganoxidans DY6-4.</title>
        <authorList>
            <person name="Wang X."/>
        </authorList>
    </citation>
    <scope>NUCLEOTIDE SEQUENCE [LARGE SCALE GENOMIC DNA]</scope>
    <source>
        <strain evidence="17 18">DY6-4</strain>
    </source>
</reference>